<evidence type="ECO:0000313" key="3">
    <source>
        <dbReference type="Proteomes" id="UP000012429"/>
    </source>
</evidence>
<name>N6UWX6_9HYPH</name>
<sequence>MSISDGACDGSAPDPRHCRRKRGRRAAHRSLIVFRKKASCIGHGRLREGDGDWAFVVGGLYGIGNGGEIGRQIARPEVRPCARDQPNLDFGPRFLRRYLEKRSRRGDRRFDRAQHDDLAASLDGFRGKRGIRPDDRRCCAGGDLGCCRAERRAVEHDGIGFPGQVPKESRRFGRNLLGQSSGLFGGEKKVGTNMMTQHAIGQPERLRGSLIDGDVAFGGVQAGDRHGHSSAWQKIREPSRRSPLCRHFGTVSGHLSRLRGMQQDKLLSRCYTCLKNRAIFAPGRNFFGMSAVALPGDRSYVPVTCRPQFSAKRRYDHGFRIACTSLRLRRSFALHVARDARISPRQAPQGLCRQRQ</sequence>
<reference evidence="2 3" key="1">
    <citation type="journal article" date="2012" name="BMC Genomics">
        <title>Genomic basis of broad host range and environmental adaptability of Rhizobium tropici CIAT 899 and Rhizobium sp. PRF 81 which are used in inoculants for common bean (Phaseolus vulgaris L.).</title>
        <authorList>
            <person name="Ormeno-Orrillo E."/>
            <person name="Menna P."/>
            <person name="Almeida L.G."/>
            <person name="Ollero F.J."/>
            <person name="Nicolas M.F."/>
            <person name="Pains Rodrigues E."/>
            <person name="Shigueyoshi Nakatani A."/>
            <person name="Silva Batista J.S."/>
            <person name="Oliveira Chueire L.M."/>
            <person name="Souza R.C."/>
            <person name="Ribeiro Vasconcelos A.T."/>
            <person name="Megias M."/>
            <person name="Hungria M."/>
            <person name="Martinez-Romero E."/>
        </authorList>
    </citation>
    <scope>NUCLEOTIDE SEQUENCE [LARGE SCALE GENOMIC DNA]</scope>
    <source>
        <strain evidence="2 3">PRF 81</strain>
    </source>
</reference>
<keyword evidence="3" id="KW-1185">Reference proteome</keyword>
<evidence type="ECO:0000313" key="2">
    <source>
        <dbReference type="EMBL" id="ENN86165.1"/>
    </source>
</evidence>
<dbReference type="AlphaFoldDB" id="N6UWX6"/>
<accession>N6UWX6</accession>
<gene>
    <name evidence="2" type="ORF">RHSP_33437</name>
</gene>
<dbReference type="STRING" id="363754.RHSP_33437"/>
<feature type="region of interest" description="Disordered" evidence="1">
    <location>
        <begin position="1"/>
        <end position="23"/>
    </location>
</feature>
<evidence type="ECO:0000256" key="1">
    <source>
        <dbReference type="SAM" id="MobiDB-lite"/>
    </source>
</evidence>
<proteinExistence type="predicted"/>
<comment type="caution">
    <text evidence="2">The sequence shown here is derived from an EMBL/GenBank/DDBJ whole genome shotgun (WGS) entry which is preliminary data.</text>
</comment>
<protein>
    <submittedName>
        <fullName evidence="2">Uncharacterized protein</fullName>
    </submittedName>
</protein>
<organism evidence="2 3">
    <name type="scientific">Rhizobium freirei PRF 81</name>
    <dbReference type="NCBI Taxonomy" id="363754"/>
    <lineage>
        <taxon>Bacteria</taxon>
        <taxon>Pseudomonadati</taxon>
        <taxon>Pseudomonadota</taxon>
        <taxon>Alphaproteobacteria</taxon>
        <taxon>Hyphomicrobiales</taxon>
        <taxon>Rhizobiaceae</taxon>
        <taxon>Rhizobium/Agrobacterium group</taxon>
        <taxon>Rhizobium</taxon>
    </lineage>
</organism>
<dbReference type="EMBL" id="AQHN01000072">
    <property type="protein sequence ID" value="ENN86165.1"/>
    <property type="molecule type" value="Genomic_DNA"/>
</dbReference>
<dbReference type="Proteomes" id="UP000012429">
    <property type="component" value="Unassembled WGS sequence"/>
</dbReference>